<protein>
    <recommendedName>
        <fullName evidence="2">Resolvase/invertase-type recombinase catalytic domain-containing protein</fullName>
    </recommendedName>
</protein>
<dbReference type="GO" id="GO:0000150">
    <property type="term" value="F:DNA strand exchange activity"/>
    <property type="evidence" value="ECO:0007669"/>
    <property type="project" value="InterPro"/>
</dbReference>
<accession>A0A410VHP0</accession>
<dbReference type="EMBL" id="CP030058">
    <property type="protein sequence ID" value="QOZ64423.1"/>
    <property type="molecule type" value="Genomic_DNA"/>
</dbReference>
<dbReference type="PROSITE" id="PS51736">
    <property type="entry name" value="RECOMBINASES_3"/>
    <property type="match status" value="1"/>
</dbReference>
<proteinExistence type="predicted"/>
<feature type="region of interest" description="Disordered" evidence="1">
    <location>
        <begin position="108"/>
        <end position="128"/>
    </location>
</feature>
<organism evidence="3 6">
    <name type="scientific">Bradyrhizobium guangdongense</name>
    <dbReference type="NCBI Taxonomy" id="1325090"/>
    <lineage>
        <taxon>Bacteria</taxon>
        <taxon>Pseudomonadati</taxon>
        <taxon>Pseudomonadota</taxon>
        <taxon>Alphaproteobacteria</taxon>
        <taxon>Hyphomicrobiales</taxon>
        <taxon>Nitrobacteraceae</taxon>
        <taxon>Bradyrhizobium</taxon>
    </lineage>
</organism>
<name>A0A410VHP0_9BRAD</name>
<evidence type="ECO:0000313" key="6">
    <source>
        <dbReference type="Proteomes" id="UP000625079"/>
    </source>
</evidence>
<evidence type="ECO:0000256" key="1">
    <source>
        <dbReference type="SAM" id="MobiDB-lite"/>
    </source>
</evidence>
<evidence type="ECO:0000313" key="3">
    <source>
        <dbReference type="EMBL" id="GGI34046.1"/>
    </source>
</evidence>
<sequence>MLISSTVADERLTTAHRAKLAYVYVRQSSVNQVRQHQESTELQYRLVDRAIGLGWPPERVQVIDEDLGKSGAGAVDRHGFQKLIAEIGLGNAGLVVSLDASRLARRLADRHNQRASRTTARSYLPQLH</sequence>
<dbReference type="InterPro" id="IPR036162">
    <property type="entry name" value="Resolvase-like_N_sf"/>
</dbReference>
<dbReference type="AlphaFoldDB" id="A0A410VHP0"/>
<reference evidence="4 5" key="2">
    <citation type="submission" date="2018-06" db="EMBL/GenBank/DDBJ databases">
        <title>Comparative genomics of rhizobia nodulating Arachis hypogaea in China.</title>
        <authorList>
            <person name="Li Y."/>
        </authorList>
    </citation>
    <scope>NUCLEOTIDE SEQUENCE [LARGE SCALE GENOMIC DNA]</scope>
    <source>
        <strain evidence="4 5">CCBAU 51658</strain>
        <plasmid evidence="4 5">unnamed</plasmid>
    </source>
</reference>
<dbReference type="GeneID" id="39480531"/>
<dbReference type="OrthoDB" id="7475655at2"/>
<keyword evidence="4" id="KW-0614">Plasmid</keyword>
<dbReference type="EMBL" id="BMHC01000038">
    <property type="protein sequence ID" value="GGI34046.1"/>
    <property type="molecule type" value="Genomic_DNA"/>
</dbReference>
<feature type="domain" description="Resolvase/invertase-type recombinase catalytic" evidence="2">
    <location>
        <begin position="20"/>
        <end position="128"/>
    </location>
</feature>
<dbReference type="PANTHER" id="PTHR30461">
    <property type="entry name" value="DNA-INVERTASE FROM LAMBDOID PROPHAGE"/>
    <property type="match status" value="1"/>
</dbReference>
<gene>
    <name evidence="3" type="ORF">GCM10010987_77460</name>
    <name evidence="4" type="ORF">XH86_37470</name>
</gene>
<dbReference type="SMART" id="SM00857">
    <property type="entry name" value="Resolvase"/>
    <property type="match status" value="1"/>
</dbReference>
<evidence type="ECO:0000313" key="4">
    <source>
        <dbReference type="EMBL" id="QOZ64423.1"/>
    </source>
</evidence>
<dbReference type="Pfam" id="PF00239">
    <property type="entry name" value="Resolvase"/>
    <property type="match status" value="1"/>
</dbReference>
<evidence type="ECO:0000313" key="5">
    <source>
        <dbReference type="Proteomes" id="UP000593880"/>
    </source>
</evidence>
<dbReference type="Proteomes" id="UP000593880">
    <property type="component" value="Plasmid unnamed"/>
</dbReference>
<dbReference type="Proteomes" id="UP000625079">
    <property type="component" value="Unassembled WGS sequence"/>
</dbReference>
<dbReference type="RefSeq" id="WP_128929831.1">
    <property type="nucleotide sequence ID" value="NZ_BMHC01000038.1"/>
</dbReference>
<reference evidence="3" key="3">
    <citation type="submission" date="2022-12" db="EMBL/GenBank/DDBJ databases">
        <authorList>
            <person name="Sun Q."/>
            <person name="Zhou Y."/>
        </authorList>
    </citation>
    <scope>NUCLEOTIDE SEQUENCE</scope>
    <source>
        <strain evidence="3">CGMCC 1.15034</strain>
    </source>
</reference>
<evidence type="ECO:0000259" key="2">
    <source>
        <dbReference type="PROSITE" id="PS51736"/>
    </source>
</evidence>
<dbReference type="PANTHER" id="PTHR30461:SF23">
    <property type="entry name" value="DNA RECOMBINASE-RELATED"/>
    <property type="match status" value="1"/>
</dbReference>
<dbReference type="SUPFAM" id="SSF53041">
    <property type="entry name" value="Resolvase-like"/>
    <property type="match status" value="1"/>
</dbReference>
<dbReference type="InterPro" id="IPR006119">
    <property type="entry name" value="Resolv_N"/>
</dbReference>
<dbReference type="Gene3D" id="3.40.50.1390">
    <property type="entry name" value="Resolvase, N-terminal catalytic domain"/>
    <property type="match status" value="1"/>
</dbReference>
<geneLocation type="plasmid" evidence="4 5">
    <name>unnamed</name>
</geneLocation>
<keyword evidence="5" id="KW-1185">Reference proteome</keyword>
<reference evidence="3" key="1">
    <citation type="journal article" date="2014" name="Int. J. Syst. Evol. Microbiol.">
        <title>Complete genome sequence of Corynebacterium casei LMG S-19264T (=DSM 44701T), isolated from a smear-ripened cheese.</title>
        <authorList>
            <consortium name="US DOE Joint Genome Institute (JGI-PGF)"/>
            <person name="Walter F."/>
            <person name="Albersmeier A."/>
            <person name="Kalinowski J."/>
            <person name="Ruckert C."/>
        </authorList>
    </citation>
    <scope>NUCLEOTIDE SEQUENCE</scope>
    <source>
        <strain evidence="3">CGMCC 1.15034</strain>
    </source>
</reference>
<dbReference type="GO" id="GO:0003677">
    <property type="term" value="F:DNA binding"/>
    <property type="evidence" value="ECO:0007669"/>
    <property type="project" value="InterPro"/>
</dbReference>
<dbReference type="InterPro" id="IPR050639">
    <property type="entry name" value="SSR_resolvase"/>
</dbReference>